<dbReference type="Gene3D" id="3.30.110.170">
    <property type="entry name" value="Protein of unknown function (DUF541), domain 1"/>
    <property type="match status" value="1"/>
</dbReference>
<gene>
    <name evidence="1" type="ORF">DJ70_10285</name>
</gene>
<evidence type="ECO:0000313" key="2">
    <source>
        <dbReference type="Proteomes" id="UP000216308"/>
    </source>
</evidence>
<name>A0A256IHR3_9EURY</name>
<dbReference type="OrthoDB" id="12132at2157"/>
<keyword evidence="2" id="KW-1185">Reference proteome</keyword>
<dbReference type="Gene3D" id="3.30.70.2970">
    <property type="entry name" value="Protein of unknown function (DUF541), domain 2"/>
    <property type="match status" value="1"/>
</dbReference>
<dbReference type="PROSITE" id="PS51257">
    <property type="entry name" value="PROKAR_LIPOPROTEIN"/>
    <property type="match status" value="1"/>
</dbReference>
<dbReference type="AlphaFoldDB" id="A0A256IHR3"/>
<dbReference type="PANTHER" id="PTHR34387">
    <property type="entry name" value="SLR1258 PROTEIN"/>
    <property type="match status" value="1"/>
</dbReference>
<dbReference type="InterPro" id="IPR007497">
    <property type="entry name" value="SIMPL/DUF541"/>
</dbReference>
<sequence length="256" mass="26617">MPRQRRRLAGLGIAILVLLAGCAGVSGTVADGDSSSPEVTGTNDLERSIEVTAEGEASAEPDRATVLLAVESAASDAGTVRSDLAESDGALRSALYDWGLSEDDVRTERYDIRQTREMRPDANRSEYVGVHVYAVSVDDVDAVGEVIDVAVDAGADGVRQVTFGLSDERADELRSEALGDAMDNAHAEADTLAANADLEVTGVYTVSTTNVRTIPYAATALAAEADDASGAPRTGIEAGDVDVSVSIRVVFGAERA</sequence>
<dbReference type="Proteomes" id="UP000216308">
    <property type="component" value="Unassembled WGS sequence"/>
</dbReference>
<dbReference type="PANTHER" id="PTHR34387:SF2">
    <property type="entry name" value="SLR1258 PROTEIN"/>
    <property type="match status" value="1"/>
</dbReference>
<organism evidence="1 2">
    <name type="scientific">Halorubrum halodurans</name>
    <dbReference type="NCBI Taxonomy" id="1383851"/>
    <lineage>
        <taxon>Archaea</taxon>
        <taxon>Methanobacteriati</taxon>
        <taxon>Methanobacteriota</taxon>
        <taxon>Stenosarchaea group</taxon>
        <taxon>Halobacteria</taxon>
        <taxon>Halobacteriales</taxon>
        <taxon>Haloferacaceae</taxon>
        <taxon>Halorubrum</taxon>
    </lineage>
</organism>
<protein>
    <submittedName>
        <fullName evidence="1">SIMPL domain-containing protein</fullName>
    </submittedName>
</protein>
<proteinExistence type="predicted"/>
<dbReference type="GO" id="GO:0006974">
    <property type="term" value="P:DNA damage response"/>
    <property type="evidence" value="ECO:0007669"/>
    <property type="project" value="TreeGrafter"/>
</dbReference>
<accession>A0A256IHR3</accession>
<comment type="caution">
    <text evidence="1">The sequence shown here is derived from an EMBL/GenBank/DDBJ whole genome shotgun (WGS) entry which is preliminary data.</text>
</comment>
<reference evidence="1 2" key="1">
    <citation type="journal article" date="2014" name="Front. Microbiol.">
        <title>Population and genomic analysis of the genus Halorubrum.</title>
        <authorList>
            <person name="Fullmer M.S."/>
            <person name="Soucy S.M."/>
            <person name="Swithers K.S."/>
            <person name="Makkay A.M."/>
            <person name="Wheeler R."/>
            <person name="Ventosa A."/>
            <person name="Gogarten J.P."/>
            <person name="Papke R.T."/>
        </authorList>
    </citation>
    <scope>NUCLEOTIDE SEQUENCE [LARGE SCALE GENOMIC DNA]</scope>
    <source>
        <strain evidence="1 2">Cb34</strain>
    </source>
</reference>
<dbReference type="Pfam" id="PF04402">
    <property type="entry name" value="SIMPL"/>
    <property type="match status" value="1"/>
</dbReference>
<evidence type="ECO:0000313" key="1">
    <source>
        <dbReference type="EMBL" id="OYR56070.1"/>
    </source>
</evidence>
<dbReference type="RefSeq" id="WP_094532710.1">
    <property type="nucleotide sequence ID" value="NZ_NHPJ01000094.1"/>
</dbReference>
<dbReference type="EMBL" id="NHPJ01000094">
    <property type="protein sequence ID" value="OYR56070.1"/>
    <property type="molecule type" value="Genomic_DNA"/>
</dbReference>
<dbReference type="InterPro" id="IPR052022">
    <property type="entry name" value="26kDa_periplasmic_antigen"/>
</dbReference>